<evidence type="ECO:0000256" key="1">
    <source>
        <dbReference type="ARBA" id="ARBA00004434"/>
    </source>
</evidence>
<keyword evidence="3" id="KW-0999">Mitochondrion inner membrane</keyword>
<dbReference type="AlphaFoldDB" id="A0A6G1SDS0"/>
<keyword evidence="5 7" id="KW-0496">Mitochondrion</keyword>
<dbReference type="GO" id="GO:0030003">
    <property type="term" value="P:intracellular monoatomic cation homeostasis"/>
    <property type="evidence" value="ECO:0007669"/>
    <property type="project" value="TreeGrafter"/>
</dbReference>
<accession>A0A6G1SDS0</accession>
<organism evidence="10">
    <name type="scientific">Aceria tosichella</name>
    <name type="common">wheat curl mite</name>
    <dbReference type="NCBI Taxonomy" id="561515"/>
    <lineage>
        <taxon>Eukaryota</taxon>
        <taxon>Metazoa</taxon>
        <taxon>Ecdysozoa</taxon>
        <taxon>Arthropoda</taxon>
        <taxon>Chelicerata</taxon>
        <taxon>Arachnida</taxon>
        <taxon>Acari</taxon>
        <taxon>Acariformes</taxon>
        <taxon>Trombidiformes</taxon>
        <taxon>Prostigmata</taxon>
        <taxon>Eupodina</taxon>
        <taxon>Eriophyoidea</taxon>
        <taxon>Eriophyidae</taxon>
        <taxon>Eriophyinae</taxon>
        <taxon>Aceriini</taxon>
        <taxon>Aceria</taxon>
    </lineage>
</organism>
<keyword evidence="4" id="KW-1133">Transmembrane helix</keyword>
<dbReference type="EMBL" id="GGYP01003331">
    <property type="protein sequence ID" value="MDE48102.1"/>
    <property type="molecule type" value="Transcribed_RNA"/>
</dbReference>
<gene>
    <name evidence="10" type="primary">LETM1</name>
    <name evidence="10" type="ORF">g.11790</name>
</gene>
<reference evidence="10" key="1">
    <citation type="submission" date="2018-10" db="EMBL/GenBank/DDBJ databases">
        <title>Transcriptome assembly of Aceria tosichella (Wheat curl mite) Type 2.</title>
        <authorList>
            <person name="Scully E.D."/>
            <person name="Geib S.M."/>
            <person name="Palmer N.A."/>
            <person name="Gupta A.K."/>
            <person name="Sarath G."/>
            <person name="Tatineni S."/>
        </authorList>
    </citation>
    <scope>NUCLEOTIDE SEQUENCE</scope>
    <source>
        <strain evidence="10">LincolnNE</strain>
    </source>
</reference>
<evidence type="ECO:0000313" key="10">
    <source>
        <dbReference type="EMBL" id="MDE48102.1"/>
    </source>
</evidence>
<dbReference type="Pfam" id="PF07766">
    <property type="entry name" value="LETM1_RBD"/>
    <property type="match status" value="1"/>
</dbReference>
<dbReference type="GO" id="GO:0005743">
    <property type="term" value="C:mitochondrial inner membrane"/>
    <property type="evidence" value="ECO:0007669"/>
    <property type="project" value="UniProtKB-SubCell"/>
</dbReference>
<evidence type="ECO:0000256" key="8">
    <source>
        <dbReference type="SAM" id="Coils"/>
    </source>
</evidence>
<name>A0A6G1SDS0_9ACAR</name>
<evidence type="ECO:0000259" key="9">
    <source>
        <dbReference type="PROSITE" id="PS51758"/>
    </source>
</evidence>
<dbReference type="InterPro" id="IPR033122">
    <property type="entry name" value="LETM1-like_RBD"/>
</dbReference>
<dbReference type="GO" id="GO:0043022">
    <property type="term" value="F:ribosome binding"/>
    <property type="evidence" value="ECO:0007669"/>
    <property type="project" value="InterPro"/>
</dbReference>
<protein>
    <submittedName>
        <fullName evidence="10">LETM1 and EF-hand domain-containing protein 1, mitochondrial</fullName>
    </submittedName>
</protein>
<evidence type="ECO:0000256" key="5">
    <source>
        <dbReference type="ARBA" id="ARBA00023128"/>
    </source>
</evidence>
<dbReference type="PROSITE" id="PS51758">
    <property type="entry name" value="LETM1_RBD"/>
    <property type="match status" value="1"/>
</dbReference>
<comment type="subcellular location">
    <subcellularLocation>
        <location evidence="1">Mitochondrion inner membrane</location>
        <topology evidence="1">Single-pass membrane protein</topology>
    </subcellularLocation>
</comment>
<sequence>MSSLILRPLIYRVTMHTRHHQFGPLLVLRPRYMSTLPDNNNNNNNKIKPPEKVKLTKRVMDELKHYYHGFRLLFIDLRISSRYVKKMALGEQLSRREHEQLVRSVSDLFRLVPFSIFIIVPFMEFLLPVFVKFFPSLLPSTFQTKKDKDARIKNQLRIKLDTAKFLQETLDDLAFQAKGSSHSEEAKKFAKFFQEVRTSGVGASNADILKYSKLFEDEITLDSMTRQQLVACCKLLELQPLGTNAFLRFQLRTRLNALKSDDEMILKEGITSLTVSELQAACRARGMRALGVPIERLQEQLAQWLELSLNEKIPPSLLLLSRALFVPENIPTSEQLKVTIQSLPELAGTEVQYNIGELEGRVDNKTKLEFIKREEEEIKREELQEEVESFKSNYDEALIVKAEEIIERAAKLNQTTILKIVKQKSEKNDLTMEFLEAIERDLDPTDETNFEEKLANIRVKFKEAYKEAHPK</sequence>
<keyword evidence="8" id="KW-0175">Coiled coil</keyword>
<evidence type="ECO:0000256" key="7">
    <source>
        <dbReference type="PROSITE-ProRule" id="PRU01094"/>
    </source>
</evidence>
<evidence type="ECO:0000256" key="4">
    <source>
        <dbReference type="ARBA" id="ARBA00022989"/>
    </source>
</evidence>
<evidence type="ECO:0000256" key="3">
    <source>
        <dbReference type="ARBA" id="ARBA00022792"/>
    </source>
</evidence>
<keyword evidence="6" id="KW-0472">Membrane</keyword>
<dbReference type="InterPro" id="IPR044202">
    <property type="entry name" value="LETM1/MDM38-like"/>
</dbReference>
<feature type="coiled-coil region" evidence="8">
    <location>
        <begin position="373"/>
        <end position="400"/>
    </location>
</feature>
<evidence type="ECO:0000256" key="6">
    <source>
        <dbReference type="ARBA" id="ARBA00023136"/>
    </source>
</evidence>
<keyword evidence="2" id="KW-0812">Transmembrane</keyword>
<dbReference type="PANTHER" id="PTHR14009:SF1">
    <property type="entry name" value="MITOCHONDRIAL PROTON_CALCIUM EXCHANGER PROTEIN"/>
    <property type="match status" value="1"/>
</dbReference>
<evidence type="ECO:0000256" key="2">
    <source>
        <dbReference type="ARBA" id="ARBA00022692"/>
    </source>
</evidence>
<feature type="domain" description="Letm1 RBD" evidence="9">
    <location>
        <begin position="154"/>
        <end position="376"/>
    </location>
</feature>
<proteinExistence type="predicted"/>
<dbReference type="PANTHER" id="PTHR14009">
    <property type="entry name" value="LEUCINE ZIPPER-EF-HAND CONTAINING TRANSMEMBRANE PROTEIN"/>
    <property type="match status" value="1"/>
</dbReference>